<comment type="catalytic activity">
    <reaction evidence="1">
        <text>Exolytic cleavage of the (1-&gt;4)-beta-glycosidic linkage between N-acetylmuramic acid (MurNAc) and N-acetylglucosamine (GlcNAc) residues in peptidoglycan, from either the reducing or the non-reducing ends of the peptidoglycan chains, with concomitant formation of a 1,6-anhydrobond in the MurNAc residue.</text>
        <dbReference type="EC" id="4.2.2.n1"/>
    </reaction>
</comment>
<dbReference type="Gene3D" id="2.40.50.270">
    <property type="entry name" value="transglycosylase MltA"/>
    <property type="match status" value="1"/>
</dbReference>
<dbReference type="PANTHER" id="PTHR30124">
    <property type="entry name" value="MEMBRANE-BOUND LYTIC MUREIN TRANSGLYCOSYLASE A"/>
    <property type="match status" value="1"/>
</dbReference>
<dbReference type="InterPro" id="IPR026044">
    <property type="entry name" value="MltA"/>
</dbReference>
<dbReference type="GO" id="GO:0071555">
    <property type="term" value="P:cell wall organization"/>
    <property type="evidence" value="ECO:0007669"/>
    <property type="project" value="UniProtKB-KW"/>
</dbReference>
<evidence type="ECO:0000256" key="1">
    <source>
        <dbReference type="ARBA" id="ARBA00001420"/>
    </source>
</evidence>
<dbReference type="AlphaFoldDB" id="A0A1D9LG51"/>
<dbReference type="Pfam" id="PF03562">
    <property type="entry name" value="MltA"/>
    <property type="match status" value="1"/>
</dbReference>
<dbReference type="GO" id="GO:0019867">
    <property type="term" value="C:outer membrane"/>
    <property type="evidence" value="ECO:0007669"/>
    <property type="project" value="InterPro"/>
</dbReference>
<dbReference type="CDD" id="cd14668">
    <property type="entry name" value="mlta_B"/>
    <property type="match status" value="1"/>
</dbReference>
<dbReference type="GO" id="GO:0004553">
    <property type="term" value="F:hydrolase activity, hydrolyzing O-glycosyl compounds"/>
    <property type="evidence" value="ECO:0007669"/>
    <property type="project" value="InterPro"/>
</dbReference>
<dbReference type="SMART" id="SM00925">
    <property type="entry name" value="MltA"/>
    <property type="match status" value="1"/>
</dbReference>
<dbReference type="GeneID" id="68841472"/>
<sequence>MKQTLFKKSWPLWLALLALAGCTTTSSVVPDRPAPGISAGADSASPAALPAWNDQAVGDTIQGLRQSCRTLQKKPAWSGVCREAGALADNDADAARRFFENRFTAWKLRDGGRDSGLITGYYEPLLNGSLNRSERTPWPVYGAPRDMVSVDVPMSQRNRGVLRAKQTGPGRLALAAGGNIEINPADFPADPRGIRMKGRLSGSRLLPYFTRGQINQGSIAGSAPVIAWVEDPVELFFLQVQGSGRIQLDDGSFLHVGFADQNGYPYQSIGKWLVDKGEMTLGQASMQGIKDWLAKNPQRRDELLAVNQSYIFFKQLPGDNGGPIGALGVPLTGGYSIAVDPRYIPLGAPVYLSTTWPHSSEPLTRLVHAQDTGSAIKGALRADLFWGYGTEAGMYAGRMKQQGSLWLLLPKGLSPGAAL</sequence>
<protein>
    <recommendedName>
        <fullName evidence="2">peptidoglycan lytic exotransglycosylase</fullName>
        <ecNumber evidence="2">4.2.2.n1</ecNumber>
    </recommendedName>
    <alternativeName>
        <fullName evidence="5">Murein hydrolase A</fullName>
    </alternativeName>
</protein>
<evidence type="ECO:0000256" key="5">
    <source>
        <dbReference type="ARBA" id="ARBA00030918"/>
    </source>
</evidence>
<evidence type="ECO:0000256" key="3">
    <source>
        <dbReference type="ARBA" id="ARBA00023239"/>
    </source>
</evidence>
<evidence type="ECO:0000313" key="6">
    <source>
        <dbReference type="EMBL" id="AOZ50228.1"/>
    </source>
</evidence>
<dbReference type="GO" id="GO:0008933">
    <property type="term" value="F:peptidoglycan lytic transglycosylase activity"/>
    <property type="evidence" value="ECO:0007669"/>
    <property type="project" value="TreeGrafter"/>
</dbReference>
<dbReference type="PROSITE" id="PS51257">
    <property type="entry name" value="PROKAR_LIPOPROTEIN"/>
    <property type="match status" value="1"/>
</dbReference>
<dbReference type="RefSeq" id="WP_046166442.1">
    <property type="nucleotide sequence ID" value="NZ_CP017707.1"/>
</dbReference>
<keyword evidence="4" id="KW-0961">Cell wall biogenesis/degradation</keyword>
<dbReference type="InterPro" id="IPR010611">
    <property type="entry name" value="3D_dom"/>
</dbReference>
<organism evidence="6 7">
    <name type="scientific">Chromobacterium vaccinii</name>
    <dbReference type="NCBI Taxonomy" id="1108595"/>
    <lineage>
        <taxon>Bacteria</taxon>
        <taxon>Pseudomonadati</taxon>
        <taxon>Pseudomonadota</taxon>
        <taxon>Betaproteobacteria</taxon>
        <taxon>Neisseriales</taxon>
        <taxon>Chromobacteriaceae</taxon>
        <taxon>Chromobacterium</taxon>
    </lineage>
</organism>
<dbReference type="Gene3D" id="2.40.240.50">
    <property type="entry name" value="Barwin-like endoglucanases"/>
    <property type="match status" value="1"/>
</dbReference>
<dbReference type="PANTHER" id="PTHR30124:SF0">
    <property type="entry name" value="MEMBRANE-BOUND LYTIC MUREIN TRANSGLYCOSYLASE A"/>
    <property type="match status" value="1"/>
</dbReference>
<dbReference type="STRING" id="1108595.BKX93_09615"/>
<dbReference type="KEGG" id="cvc:BKX93_09615"/>
<dbReference type="Gene3D" id="2.40.40.10">
    <property type="entry name" value="RlpA-like domain"/>
    <property type="match status" value="1"/>
</dbReference>
<name>A0A1D9LG51_9NEIS</name>
<dbReference type="InterPro" id="IPR036908">
    <property type="entry name" value="RlpA-like_sf"/>
</dbReference>
<keyword evidence="3" id="KW-0456">Lyase</keyword>
<evidence type="ECO:0000256" key="2">
    <source>
        <dbReference type="ARBA" id="ARBA00012587"/>
    </source>
</evidence>
<dbReference type="GO" id="GO:0009253">
    <property type="term" value="P:peptidoglycan catabolic process"/>
    <property type="evidence" value="ECO:0007669"/>
    <property type="project" value="TreeGrafter"/>
</dbReference>
<evidence type="ECO:0000313" key="7">
    <source>
        <dbReference type="Proteomes" id="UP000178776"/>
    </source>
</evidence>
<dbReference type="EC" id="4.2.2.n1" evidence="2"/>
<proteinExistence type="predicted"/>
<reference evidence="6 7" key="1">
    <citation type="submission" date="2016-10" db="EMBL/GenBank/DDBJ databases">
        <title>Chromobacterium muskegensis sp. nov., an insecticidal bacterium isolated from Sphagnum bogs.</title>
        <authorList>
            <person name="Sparks M.E."/>
            <person name="Blackburn M.B."/>
            <person name="Gundersen-Rindal D.E."/>
            <person name="Mitchell A."/>
            <person name="Farrar R."/>
            <person name="Kuhar D."/>
        </authorList>
    </citation>
    <scope>NUCLEOTIDE SEQUENCE [LARGE SCALE GENOMIC DNA]</scope>
    <source>
        <strain evidence="6 7">21-1</strain>
    </source>
</reference>
<dbReference type="Proteomes" id="UP000178776">
    <property type="component" value="Chromosome"/>
</dbReference>
<dbReference type="PIRSF" id="PIRSF019422">
    <property type="entry name" value="MltA"/>
    <property type="match status" value="1"/>
</dbReference>
<evidence type="ECO:0000256" key="4">
    <source>
        <dbReference type="ARBA" id="ARBA00023316"/>
    </source>
</evidence>
<dbReference type="SUPFAM" id="SSF50685">
    <property type="entry name" value="Barwin-like endoglucanases"/>
    <property type="match status" value="1"/>
</dbReference>
<accession>A0A1D9LG51</accession>
<dbReference type="InterPro" id="IPR005300">
    <property type="entry name" value="MltA_B"/>
</dbReference>
<dbReference type="CDD" id="cd14485">
    <property type="entry name" value="mltA_like_LT_A"/>
    <property type="match status" value="1"/>
</dbReference>
<dbReference type="Pfam" id="PF06725">
    <property type="entry name" value="3D"/>
    <property type="match status" value="1"/>
</dbReference>
<dbReference type="EMBL" id="CP017707">
    <property type="protein sequence ID" value="AOZ50228.1"/>
    <property type="molecule type" value="Genomic_DNA"/>
</dbReference>
<dbReference type="GO" id="GO:0009254">
    <property type="term" value="P:peptidoglycan turnover"/>
    <property type="evidence" value="ECO:0007669"/>
    <property type="project" value="InterPro"/>
</dbReference>
<gene>
    <name evidence="6" type="ORF">BKX93_09615</name>
</gene>